<reference evidence="1" key="1">
    <citation type="submission" date="2021-08" db="EMBL/GenBank/DDBJ databases">
        <title>WGS assembly of Ceratopteris richardii.</title>
        <authorList>
            <person name="Marchant D.B."/>
            <person name="Chen G."/>
            <person name="Jenkins J."/>
            <person name="Shu S."/>
            <person name="Leebens-Mack J."/>
            <person name="Grimwood J."/>
            <person name="Schmutz J."/>
            <person name="Soltis P."/>
            <person name="Soltis D."/>
            <person name="Chen Z.-H."/>
        </authorList>
    </citation>
    <scope>NUCLEOTIDE SEQUENCE</scope>
    <source>
        <strain evidence="1">Whitten #5841</strain>
        <tissue evidence="1">Leaf</tissue>
    </source>
</reference>
<proteinExistence type="predicted"/>
<dbReference type="AlphaFoldDB" id="A0A8T2QJR6"/>
<sequence length="173" mass="19734">MGNEKVLLEMLKIELDNSKIPMEIEGKLNTKNEFEGDGIVEKERRIQLKMQIQVSAMILELFGVKDVSTENLIVLQQEQMVVEVGRHTNFVCNMFNMLKSGEIPSCSPNCLPQLVVEDMIILVVHLSPCHHIYHYICFSTICTKIKYCVGDCGSEIHVRFSKAFSTKNIFHLS</sequence>
<evidence type="ECO:0000313" key="1">
    <source>
        <dbReference type="EMBL" id="KAH7283775.1"/>
    </source>
</evidence>
<keyword evidence="2" id="KW-1185">Reference proteome</keyword>
<protein>
    <submittedName>
        <fullName evidence="1">Uncharacterized protein</fullName>
    </submittedName>
</protein>
<dbReference type="Proteomes" id="UP000825935">
    <property type="component" value="Chromosome 34"/>
</dbReference>
<evidence type="ECO:0000313" key="2">
    <source>
        <dbReference type="Proteomes" id="UP000825935"/>
    </source>
</evidence>
<comment type="caution">
    <text evidence="1">The sequence shown here is derived from an EMBL/GenBank/DDBJ whole genome shotgun (WGS) entry which is preliminary data.</text>
</comment>
<name>A0A8T2QJR6_CERRI</name>
<organism evidence="1 2">
    <name type="scientific">Ceratopteris richardii</name>
    <name type="common">Triangle waterfern</name>
    <dbReference type="NCBI Taxonomy" id="49495"/>
    <lineage>
        <taxon>Eukaryota</taxon>
        <taxon>Viridiplantae</taxon>
        <taxon>Streptophyta</taxon>
        <taxon>Embryophyta</taxon>
        <taxon>Tracheophyta</taxon>
        <taxon>Polypodiopsida</taxon>
        <taxon>Polypodiidae</taxon>
        <taxon>Polypodiales</taxon>
        <taxon>Pteridineae</taxon>
        <taxon>Pteridaceae</taxon>
        <taxon>Parkerioideae</taxon>
        <taxon>Ceratopteris</taxon>
    </lineage>
</organism>
<gene>
    <name evidence="1" type="ORF">KP509_34G023400</name>
</gene>
<dbReference type="EMBL" id="CM035439">
    <property type="protein sequence ID" value="KAH7283775.1"/>
    <property type="molecule type" value="Genomic_DNA"/>
</dbReference>
<accession>A0A8T2QJR6</accession>